<organism evidence="3 4">
    <name type="scientific">Kineococcus radiotolerans</name>
    <dbReference type="NCBI Taxonomy" id="131568"/>
    <lineage>
        <taxon>Bacteria</taxon>
        <taxon>Bacillati</taxon>
        <taxon>Actinomycetota</taxon>
        <taxon>Actinomycetes</taxon>
        <taxon>Kineosporiales</taxon>
        <taxon>Kineosporiaceae</taxon>
        <taxon>Kineococcus</taxon>
    </lineage>
</organism>
<dbReference type="InterPro" id="IPR000073">
    <property type="entry name" value="AB_hydrolase_1"/>
</dbReference>
<evidence type="ECO:0000313" key="4">
    <source>
        <dbReference type="Proteomes" id="UP000533269"/>
    </source>
</evidence>
<evidence type="ECO:0000259" key="2">
    <source>
        <dbReference type="Pfam" id="PF12697"/>
    </source>
</evidence>
<feature type="domain" description="AB hydrolase-1" evidence="2">
    <location>
        <begin position="49"/>
        <end position="271"/>
    </location>
</feature>
<accession>A0A7W4TR38</accession>
<comment type="caution">
    <text evidence="3">The sequence shown here is derived from an EMBL/GenBank/DDBJ whole genome shotgun (WGS) entry which is preliminary data.</text>
</comment>
<name>A0A7W4TR38_KINRA</name>
<dbReference type="InterPro" id="IPR050266">
    <property type="entry name" value="AB_hydrolase_sf"/>
</dbReference>
<dbReference type="Gene3D" id="3.40.50.1820">
    <property type="entry name" value="alpha/beta hydrolase"/>
    <property type="match status" value="1"/>
</dbReference>
<reference evidence="3 4" key="1">
    <citation type="submission" date="2020-08" db="EMBL/GenBank/DDBJ databases">
        <title>The Agave Microbiome: Exploring the role of microbial communities in plant adaptations to desert environments.</title>
        <authorList>
            <person name="Partida-Martinez L.P."/>
        </authorList>
    </citation>
    <scope>NUCLEOTIDE SEQUENCE [LARGE SCALE GENOMIC DNA]</scope>
    <source>
        <strain evidence="3 4">AS2.23</strain>
    </source>
</reference>
<proteinExistence type="predicted"/>
<dbReference type="GO" id="GO:0047372">
    <property type="term" value="F:monoacylglycerol lipase activity"/>
    <property type="evidence" value="ECO:0007669"/>
    <property type="project" value="TreeGrafter"/>
</dbReference>
<dbReference type="AlphaFoldDB" id="A0A7W4TR38"/>
<dbReference type="InterPro" id="IPR029058">
    <property type="entry name" value="AB_hydrolase_fold"/>
</dbReference>
<gene>
    <name evidence="3" type="ORF">FHR75_004397</name>
</gene>
<dbReference type="RefSeq" id="WP_183393154.1">
    <property type="nucleotide sequence ID" value="NZ_JACHVY010000010.1"/>
</dbReference>
<reference evidence="3 4" key="2">
    <citation type="submission" date="2020-08" db="EMBL/GenBank/DDBJ databases">
        <authorList>
            <person name="Partida-Martinez L."/>
            <person name="Huntemann M."/>
            <person name="Clum A."/>
            <person name="Wang J."/>
            <person name="Palaniappan K."/>
            <person name="Ritter S."/>
            <person name="Chen I.-M."/>
            <person name="Stamatis D."/>
            <person name="Reddy T."/>
            <person name="O'Malley R."/>
            <person name="Daum C."/>
            <person name="Shapiro N."/>
            <person name="Ivanova N."/>
            <person name="Kyrpides N."/>
            <person name="Woyke T."/>
        </authorList>
    </citation>
    <scope>NUCLEOTIDE SEQUENCE [LARGE SCALE GENOMIC DNA]</scope>
    <source>
        <strain evidence="3 4">AS2.23</strain>
    </source>
</reference>
<dbReference type="Proteomes" id="UP000533269">
    <property type="component" value="Unassembled WGS sequence"/>
</dbReference>
<dbReference type="EMBL" id="JACHVY010000010">
    <property type="protein sequence ID" value="MBB2903554.1"/>
    <property type="molecule type" value="Genomic_DNA"/>
</dbReference>
<dbReference type="PRINTS" id="PR00111">
    <property type="entry name" value="ABHYDROLASE"/>
</dbReference>
<sequence>MTTPSSSTAPTTTPSTTTSTTTSTHDLTVDGLGAVPVTTTERGQGRTYLLLHGGAGPQSVAAFADLLATSRDVRVITPVHPGFAGTPRPQALDSVRGLAAVYAALLDELDLYEVTVIGNSIGGWITAELALLAPQRLHEVVLVDAVGLDVPEHPVVDFFSLDLDQVADLSYHSPDDFRIDPSTMPPAQRAAMAGNRAALAVYGGTSMTDPTLADRLPATTVPTLVLWGEADRIVDPEVGRAYAAAVPGARFHLLPATGHVPQLETPDQLLQAITPR</sequence>
<dbReference type="SUPFAM" id="SSF53474">
    <property type="entry name" value="alpha/beta-Hydrolases"/>
    <property type="match status" value="1"/>
</dbReference>
<feature type="compositionally biased region" description="Low complexity" evidence="1">
    <location>
        <begin position="1"/>
        <end position="24"/>
    </location>
</feature>
<feature type="region of interest" description="Disordered" evidence="1">
    <location>
        <begin position="1"/>
        <end position="34"/>
    </location>
</feature>
<dbReference type="GO" id="GO:0016020">
    <property type="term" value="C:membrane"/>
    <property type="evidence" value="ECO:0007669"/>
    <property type="project" value="TreeGrafter"/>
</dbReference>
<protein>
    <submittedName>
        <fullName evidence="3">Pimeloyl-ACP methyl ester carboxylesterase</fullName>
    </submittedName>
</protein>
<dbReference type="GO" id="GO:0046464">
    <property type="term" value="P:acylglycerol catabolic process"/>
    <property type="evidence" value="ECO:0007669"/>
    <property type="project" value="TreeGrafter"/>
</dbReference>
<dbReference type="PANTHER" id="PTHR43798">
    <property type="entry name" value="MONOACYLGLYCEROL LIPASE"/>
    <property type="match status" value="1"/>
</dbReference>
<evidence type="ECO:0000256" key="1">
    <source>
        <dbReference type="SAM" id="MobiDB-lite"/>
    </source>
</evidence>
<evidence type="ECO:0000313" key="3">
    <source>
        <dbReference type="EMBL" id="MBB2903554.1"/>
    </source>
</evidence>
<dbReference type="PANTHER" id="PTHR43798:SF5">
    <property type="entry name" value="MONOACYLGLYCEROL LIPASE ABHD6"/>
    <property type="match status" value="1"/>
</dbReference>
<dbReference type="Pfam" id="PF12697">
    <property type="entry name" value="Abhydrolase_6"/>
    <property type="match status" value="1"/>
</dbReference>